<keyword evidence="3" id="KW-1185">Reference proteome</keyword>
<sequence>MIFFVCSLVLSAVHYARRNRLATLLSRYFFSPYYHDTMLICRRIPSMSSSASSLLSEQMSLCLDTP</sequence>
<dbReference type="EMBL" id="JPKZ01002646">
    <property type="protein sequence ID" value="KHN75638.1"/>
    <property type="molecule type" value="Genomic_DNA"/>
</dbReference>
<dbReference type="AlphaFoldDB" id="A0A0B2V271"/>
<dbReference type="OrthoDB" id="5866061at2759"/>
<gene>
    <name evidence="1" type="ORF">Tcan_10167</name>
    <name evidence="2" type="ORF">TCNE_LOCUS11382</name>
</gene>
<organism evidence="1 3">
    <name type="scientific">Toxocara canis</name>
    <name type="common">Canine roundworm</name>
    <dbReference type="NCBI Taxonomy" id="6265"/>
    <lineage>
        <taxon>Eukaryota</taxon>
        <taxon>Metazoa</taxon>
        <taxon>Ecdysozoa</taxon>
        <taxon>Nematoda</taxon>
        <taxon>Chromadorea</taxon>
        <taxon>Rhabditida</taxon>
        <taxon>Spirurina</taxon>
        <taxon>Ascaridomorpha</taxon>
        <taxon>Ascaridoidea</taxon>
        <taxon>Toxocaridae</taxon>
        <taxon>Toxocara</taxon>
    </lineage>
</organism>
<accession>A0A0B2V271</accession>
<protein>
    <recommendedName>
        <fullName evidence="4">Secreted protein</fullName>
    </recommendedName>
</protein>
<evidence type="ECO:0000313" key="3">
    <source>
        <dbReference type="Proteomes" id="UP000031036"/>
    </source>
</evidence>
<name>A0A0B2V271_TOXCA</name>
<dbReference type="Proteomes" id="UP000031036">
    <property type="component" value="Unassembled WGS sequence"/>
</dbReference>
<reference evidence="1 3" key="1">
    <citation type="submission" date="2014-11" db="EMBL/GenBank/DDBJ databases">
        <title>Genetic blueprint of the zoonotic pathogen Toxocara canis.</title>
        <authorList>
            <person name="Zhu X.-Q."/>
            <person name="Korhonen P.K."/>
            <person name="Cai H."/>
            <person name="Young N.D."/>
            <person name="Nejsum P."/>
            <person name="von Samson-Himmelstjerna G."/>
            <person name="Boag P.R."/>
            <person name="Tan P."/>
            <person name="Li Q."/>
            <person name="Min J."/>
            <person name="Yang Y."/>
            <person name="Wang X."/>
            <person name="Fang X."/>
            <person name="Hall R.S."/>
            <person name="Hofmann A."/>
            <person name="Sternberg P.W."/>
            <person name="Jex A.R."/>
            <person name="Gasser R.B."/>
        </authorList>
    </citation>
    <scope>NUCLEOTIDE SEQUENCE [LARGE SCALE GENOMIC DNA]</scope>
    <source>
        <strain evidence="1">PN_DK_2014</strain>
    </source>
</reference>
<proteinExistence type="predicted"/>
<reference evidence="2" key="2">
    <citation type="submission" date="2018-11" db="EMBL/GenBank/DDBJ databases">
        <authorList>
            <consortium name="Pathogen Informatics"/>
        </authorList>
    </citation>
    <scope>NUCLEOTIDE SEQUENCE [LARGE SCALE GENOMIC DNA]</scope>
</reference>
<evidence type="ECO:0008006" key="4">
    <source>
        <dbReference type="Google" id="ProtNLM"/>
    </source>
</evidence>
<evidence type="ECO:0000313" key="1">
    <source>
        <dbReference type="EMBL" id="KHN75638.1"/>
    </source>
</evidence>
<dbReference type="EMBL" id="UYWY01020839">
    <property type="protein sequence ID" value="VDM42703.1"/>
    <property type="molecule type" value="Genomic_DNA"/>
</dbReference>
<evidence type="ECO:0000313" key="2">
    <source>
        <dbReference type="EMBL" id="VDM42703.1"/>
    </source>
</evidence>